<evidence type="ECO:0000313" key="2">
    <source>
        <dbReference type="Proteomes" id="UP000006671"/>
    </source>
</evidence>
<dbReference type="GeneID" id="8859179"/>
<evidence type="ECO:0000313" key="1">
    <source>
        <dbReference type="EMBL" id="EFC46108.1"/>
    </source>
</evidence>
<keyword evidence="2" id="KW-1185">Reference proteome</keyword>
<organism evidence="2">
    <name type="scientific">Naegleria gruberi</name>
    <name type="common">Amoeba</name>
    <dbReference type="NCBI Taxonomy" id="5762"/>
    <lineage>
        <taxon>Eukaryota</taxon>
        <taxon>Discoba</taxon>
        <taxon>Heterolobosea</taxon>
        <taxon>Tetramitia</taxon>
        <taxon>Eutetramitia</taxon>
        <taxon>Vahlkampfiidae</taxon>
        <taxon>Naegleria</taxon>
    </lineage>
</organism>
<proteinExistence type="predicted"/>
<dbReference type="EMBL" id="GG738860">
    <property type="protein sequence ID" value="EFC46108.1"/>
    <property type="molecule type" value="Genomic_DNA"/>
</dbReference>
<dbReference type="KEGG" id="ngr:NAEGRDRAFT_47999"/>
<accession>D2VAN7</accession>
<sequence>MSKEEEELMKDMQKDVVWNAYLAEMEGYEDMVWTDAKRRGKELTGDDIDAIKEKIREKRKELAKKYKQMKKVYDQTGKLDTVQQPKAAGEEKKLYEDLAKVFKENAHFVDSPEFGSIKKEFEKRSGFSIPSGIHEEYSPEQIEQFMKMLDGEEGKEMEEYMNKILSDDVFAKLGINAEDFNPAKTGGFNLENLENMAMPAMHEPPKSKPISKEEFETFKHSMLSDIRKNQYGMEQFFLNETGQTFEGVMDDFYNVMKEQNVSNPDELFLKLREGANKKK</sequence>
<dbReference type="OrthoDB" id="10334410at2759"/>
<name>D2VAN7_NAEGR</name>
<dbReference type="OMA" id="ETFKHSM"/>
<dbReference type="Proteomes" id="UP000006671">
    <property type="component" value="Unassembled WGS sequence"/>
</dbReference>
<reference evidence="1 2" key="1">
    <citation type="journal article" date="2010" name="Cell">
        <title>The genome of Naegleria gruberi illuminates early eukaryotic versatility.</title>
        <authorList>
            <person name="Fritz-Laylin L.K."/>
            <person name="Prochnik S.E."/>
            <person name="Ginger M.L."/>
            <person name="Dacks J.B."/>
            <person name="Carpenter M.L."/>
            <person name="Field M.C."/>
            <person name="Kuo A."/>
            <person name="Paredez A."/>
            <person name="Chapman J."/>
            <person name="Pham J."/>
            <person name="Shu S."/>
            <person name="Neupane R."/>
            <person name="Cipriano M."/>
            <person name="Mancuso J."/>
            <person name="Tu H."/>
            <person name="Salamov A."/>
            <person name="Lindquist E."/>
            <person name="Shapiro H."/>
            <person name="Lucas S."/>
            <person name="Grigoriev I.V."/>
            <person name="Cande W.Z."/>
            <person name="Fulton C."/>
            <person name="Rokhsar D.S."/>
            <person name="Dawson S.C."/>
        </authorList>
    </citation>
    <scope>NUCLEOTIDE SEQUENCE [LARGE SCALE GENOMIC DNA]</scope>
    <source>
        <strain evidence="1 2">NEG-M</strain>
    </source>
</reference>
<protein>
    <submittedName>
        <fullName evidence="1">Predicted protein</fullName>
    </submittedName>
</protein>
<dbReference type="VEuPathDB" id="AmoebaDB:NAEGRDRAFT_47999"/>
<dbReference type="InParanoid" id="D2VAN7"/>
<dbReference type="RefSeq" id="XP_002678852.1">
    <property type="nucleotide sequence ID" value="XM_002678806.1"/>
</dbReference>
<gene>
    <name evidence="1" type="ORF">NAEGRDRAFT_47999</name>
</gene>
<dbReference type="AlphaFoldDB" id="D2VAN7"/>